<protein>
    <recommendedName>
        <fullName evidence="4">JmjC domain-containing protein</fullName>
    </recommendedName>
</protein>
<dbReference type="Gene3D" id="2.60.120.650">
    <property type="entry name" value="Cupin"/>
    <property type="match status" value="1"/>
</dbReference>
<keyword evidence="3" id="KW-1185">Reference proteome</keyword>
<sequence>MVKRERTNDDRAHERELYRERVDKQDPEAIEKRREQKRQAWYKYKLANPERVKANQQKQNQQKQRAKRKLATRDSDEHIEALPSKAGPKKQQKEGHPGSNVDSSIPLSSYFPTSKGGCLSPNHEPLVFNPIPVTRGSAPTSTSASRFHLSIGDFSSIGQPSMFYPMPSTSTHTHSSTNTLIIPTPKPDSGSAAPPQAPTPFANSECAPASLESPLNVQGVSDRDNRMSSDTRLASMSSLENPSIPNPPKSRPYTIPPPTLPPVDLLSDVIGQQVHESAQTIAWPCGWETVLPTAIQDGVNVLEPDAERVRWMADTRNAVPSERSNVKYLDKAAYGKKNKGALIDDIRKLNGQNYVVVISGGVDDHGKKFESFEDVKEEYSLAVDKSLDLQYHDLIKRAQDEPTGYHTPTTVLGFIENVNNTDVIGMILDIPICKQGLPEPYNQMDDSAIAVQQMKSSQSAKLVGLNLTIHLQHLLSPTWALLHHAGTFTNAHQDADGFCVAGQVLGDRDDPQPKMWALMSFKDPSVAAQAHDKIAQRISDLCIYQNDIAKDDENGRFWDDGIWQECEVEIIYLRPGDIFSFQPPGALHLVYTPRACVASGGHFFCYHSMHLTEWTRKIQHYKSHTITNQAPPRAKDLLSMMMLDFPTKDGQVFHKRAIAAFCKMVLVDEEYVHQGQQRKKIGNRLDQRAEDVAILVAQLCLGVSSDATHTGVISALNEILGTGDYRDPGEPFTLGPELKAAVENMAINVWNVFKKKRKRNLH</sequence>
<dbReference type="Proteomes" id="UP001176059">
    <property type="component" value="Unassembled WGS sequence"/>
</dbReference>
<dbReference type="AlphaFoldDB" id="A0AA38J518"/>
<evidence type="ECO:0000313" key="3">
    <source>
        <dbReference type="Proteomes" id="UP001176059"/>
    </source>
</evidence>
<evidence type="ECO:0008006" key="4">
    <source>
        <dbReference type="Google" id="ProtNLM"/>
    </source>
</evidence>
<dbReference type="EMBL" id="JANVFO010000166">
    <property type="protein sequence ID" value="KAJ3709635.1"/>
    <property type="molecule type" value="Genomic_DNA"/>
</dbReference>
<organism evidence="2 3">
    <name type="scientific">Lentinula guzmanii</name>
    <dbReference type="NCBI Taxonomy" id="2804957"/>
    <lineage>
        <taxon>Eukaryota</taxon>
        <taxon>Fungi</taxon>
        <taxon>Dikarya</taxon>
        <taxon>Basidiomycota</taxon>
        <taxon>Agaricomycotina</taxon>
        <taxon>Agaricomycetes</taxon>
        <taxon>Agaricomycetidae</taxon>
        <taxon>Agaricales</taxon>
        <taxon>Marasmiineae</taxon>
        <taxon>Omphalotaceae</taxon>
        <taxon>Lentinula</taxon>
    </lineage>
</organism>
<reference evidence="2" key="2">
    <citation type="journal article" date="2023" name="Proc. Natl. Acad. Sci. U.S.A.">
        <title>A global phylogenomic analysis of the shiitake genus Lentinula.</title>
        <authorList>
            <person name="Sierra-Patev S."/>
            <person name="Min B."/>
            <person name="Naranjo-Ortiz M."/>
            <person name="Looney B."/>
            <person name="Konkel Z."/>
            <person name="Slot J.C."/>
            <person name="Sakamoto Y."/>
            <person name="Steenwyk J.L."/>
            <person name="Rokas A."/>
            <person name="Carro J."/>
            <person name="Camarero S."/>
            <person name="Ferreira P."/>
            <person name="Molpeceres G."/>
            <person name="Ruiz-Duenas F.J."/>
            <person name="Serrano A."/>
            <person name="Henrissat B."/>
            <person name="Drula E."/>
            <person name="Hughes K.W."/>
            <person name="Mata J.L."/>
            <person name="Ishikawa N.K."/>
            <person name="Vargas-Isla R."/>
            <person name="Ushijima S."/>
            <person name="Smith C.A."/>
            <person name="Donoghue J."/>
            <person name="Ahrendt S."/>
            <person name="Andreopoulos W."/>
            <person name="He G."/>
            <person name="LaButti K."/>
            <person name="Lipzen A."/>
            <person name="Ng V."/>
            <person name="Riley R."/>
            <person name="Sandor L."/>
            <person name="Barry K."/>
            <person name="Martinez A.T."/>
            <person name="Xiao Y."/>
            <person name="Gibbons J.G."/>
            <person name="Terashima K."/>
            <person name="Grigoriev I.V."/>
            <person name="Hibbett D."/>
        </authorList>
    </citation>
    <scope>NUCLEOTIDE SEQUENCE</scope>
    <source>
        <strain evidence="2">ET3784</strain>
    </source>
</reference>
<feature type="compositionally biased region" description="Basic and acidic residues" evidence="1">
    <location>
        <begin position="71"/>
        <end position="80"/>
    </location>
</feature>
<evidence type="ECO:0000256" key="1">
    <source>
        <dbReference type="SAM" id="MobiDB-lite"/>
    </source>
</evidence>
<feature type="compositionally biased region" description="Basic and acidic residues" evidence="1">
    <location>
        <begin position="1"/>
        <end position="38"/>
    </location>
</feature>
<evidence type="ECO:0000313" key="2">
    <source>
        <dbReference type="EMBL" id="KAJ3709635.1"/>
    </source>
</evidence>
<reference evidence="2" key="1">
    <citation type="submission" date="2022-08" db="EMBL/GenBank/DDBJ databases">
        <authorList>
            <consortium name="DOE Joint Genome Institute"/>
            <person name="Min B."/>
            <person name="Sierra-Patev S."/>
            <person name="Naranjo-Ortiz M."/>
            <person name="Looney B."/>
            <person name="Konkel Z."/>
            <person name="Slot J.C."/>
            <person name="Sakamoto Y."/>
            <person name="Steenwyk J.L."/>
            <person name="Rokas A."/>
            <person name="Carro J."/>
            <person name="Camarero S."/>
            <person name="Ferreira P."/>
            <person name="Molpeceres G."/>
            <person name="Ruiz-duenas F.J."/>
            <person name="Serrano A."/>
            <person name="Henrissat B."/>
            <person name="Drula E."/>
            <person name="Hughes K.W."/>
            <person name="Mata J.L."/>
            <person name="Ishikawa N.K."/>
            <person name="Vargas-Isla R."/>
            <person name="Ushijima S."/>
            <person name="Smith C.A."/>
            <person name="Ahrendt S."/>
            <person name="Andreopoulos W."/>
            <person name="He G."/>
            <person name="LaButti K."/>
            <person name="Lipzen A."/>
            <person name="Ng V."/>
            <person name="Riley R."/>
            <person name="Sandor L."/>
            <person name="Barry K."/>
            <person name="Martinez A.T."/>
            <person name="Xiao Y."/>
            <person name="Gibbons J.G."/>
            <person name="Terashima K."/>
            <person name="Hibbett D.S."/>
            <person name="Grigoriev I.V."/>
        </authorList>
    </citation>
    <scope>NUCLEOTIDE SEQUENCE</scope>
    <source>
        <strain evidence="2">ET3784</strain>
    </source>
</reference>
<feature type="region of interest" description="Disordered" evidence="1">
    <location>
        <begin position="182"/>
        <end position="260"/>
    </location>
</feature>
<feature type="compositionally biased region" description="Low complexity" evidence="1">
    <location>
        <begin position="54"/>
        <end position="63"/>
    </location>
</feature>
<name>A0AA38J518_9AGAR</name>
<feature type="compositionally biased region" description="Pro residues" evidence="1">
    <location>
        <begin position="244"/>
        <end position="260"/>
    </location>
</feature>
<feature type="region of interest" description="Disordered" evidence="1">
    <location>
        <begin position="1"/>
        <end position="108"/>
    </location>
</feature>
<gene>
    <name evidence="2" type="ORF">DFJ43DRAFT_1162502</name>
</gene>
<feature type="compositionally biased region" description="Polar residues" evidence="1">
    <location>
        <begin position="230"/>
        <end position="243"/>
    </location>
</feature>
<proteinExistence type="predicted"/>
<comment type="caution">
    <text evidence="2">The sequence shown here is derived from an EMBL/GenBank/DDBJ whole genome shotgun (WGS) entry which is preliminary data.</text>
</comment>
<accession>A0AA38J518</accession>